<dbReference type="EMBL" id="FOAP01000019">
    <property type="protein sequence ID" value="SEM60221.1"/>
    <property type="molecule type" value="Genomic_DNA"/>
</dbReference>
<keyword evidence="3" id="KW-1185">Reference proteome</keyword>
<evidence type="ECO:0008006" key="4">
    <source>
        <dbReference type="Google" id="ProtNLM"/>
    </source>
</evidence>
<feature type="signal peptide" evidence="1">
    <location>
        <begin position="1"/>
        <end position="28"/>
    </location>
</feature>
<dbReference type="GO" id="GO:0016020">
    <property type="term" value="C:membrane"/>
    <property type="evidence" value="ECO:0007669"/>
    <property type="project" value="TreeGrafter"/>
</dbReference>
<evidence type="ECO:0000313" key="3">
    <source>
        <dbReference type="Proteomes" id="UP000182719"/>
    </source>
</evidence>
<dbReference type="OrthoDB" id="8774234at2"/>
<dbReference type="InterPro" id="IPR013783">
    <property type="entry name" value="Ig-like_fold"/>
</dbReference>
<accession>A0A1H7ZPM0</accession>
<dbReference type="InterPro" id="IPR029865">
    <property type="entry name" value="KIAA0319-like"/>
</dbReference>
<protein>
    <recommendedName>
        <fullName evidence="4">Chitinase</fullName>
    </recommendedName>
</protein>
<feature type="chain" id="PRO_5010354241" description="Chitinase" evidence="1">
    <location>
        <begin position="29"/>
        <end position="322"/>
    </location>
</feature>
<sequence length="322" mass="33764">MRTRFSRAHALTLNSLLLCVGLPGTPQASPSALNAAPVANAGPTQAVTELSLVTLDGTGSYDPDPGTALQYQWTHVYGPPVLLSGAMTAQPTFTAPEVAGGAMLIFELRVRDEALQQSTAFVRVDVMDAAGAPVANAGPDQLAQEGALVTLDGTGSYDPDATDVLTFQWTQPGNQTGVPLTGANTAQPTFTVPVNPLNGRLTFQLRVSDGVYSSTDTVEILVVQPDPVPVANAGPDQTVNEGSIVTLNAFGSYDPSGYSIRQYGWRQLAGPPVTLLPTQTRPQPQFLAPDVTAPTVLTFELTVWNSLYLSSTDTVGITVSPL</sequence>
<reference evidence="3" key="1">
    <citation type="submission" date="2016-10" db="EMBL/GenBank/DDBJ databases">
        <authorList>
            <person name="Varghese N."/>
            <person name="Submissions S."/>
        </authorList>
    </citation>
    <scope>NUCLEOTIDE SEQUENCE [LARGE SCALE GENOMIC DNA]</scope>
    <source>
        <strain evidence="3">DSM 17044</strain>
    </source>
</reference>
<dbReference type="PANTHER" id="PTHR46182:SF2">
    <property type="entry name" value="FI19480P1"/>
    <property type="match status" value="1"/>
</dbReference>
<dbReference type="GO" id="GO:0031410">
    <property type="term" value="C:cytoplasmic vesicle"/>
    <property type="evidence" value="ECO:0007669"/>
    <property type="project" value="TreeGrafter"/>
</dbReference>
<name>A0A1H7ZPM0_STIAU</name>
<dbReference type="PANTHER" id="PTHR46182">
    <property type="entry name" value="FI19480P1"/>
    <property type="match status" value="1"/>
</dbReference>
<dbReference type="Pfam" id="PF22352">
    <property type="entry name" value="K319L-like_PKD"/>
    <property type="match status" value="3"/>
</dbReference>
<dbReference type="RefSeq" id="WP_143101592.1">
    <property type="nucleotide sequence ID" value="NZ_FOAP01000019.1"/>
</dbReference>
<dbReference type="Proteomes" id="UP000182719">
    <property type="component" value="Unassembled WGS sequence"/>
</dbReference>
<organism evidence="2 3">
    <name type="scientific">Stigmatella aurantiaca</name>
    <dbReference type="NCBI Taxonomy" id="41"/>
    <lineage>
        <taxon>Bacteria</taxon>
        <taxon>Pseudomonadati</taxon>
        <taxon>Myxococcota</taxon>
        <taxon>Myxococcia</taxon>
        <taxon>Myxococcales</taxon>
        <taxon>Cystobacterineae</taxon>
        <taxon>Archangiaceae</taxon>
        <taxon>Stigmatella</taxon>
    </lineage>
</organism>
<dbReference type="AlphaFoldDB" id="A0A1H7ZPM0"/>
<dbReference type="Gene3D" id="2.60.40.10">
    <property type="entry name" value="Immunoglobulins"/>
    <property type="match status" value="3"/>
</dbReference>
<proteinExistence type="predicted"/>
<keyword evidence="1" id="KW-0732">Signal</keyword>
<evidence type="ECO:0000313" key="2">
    <source>
        <dbReference type="EMBL" id="SEM60221.1"/>
    </source>
</evidence>
<evidence type="ECO:0000256" key="1">
    <source>
        <dbReference type="SAM" id="SignalP"/>
    </source>
</evidence>
<gene>
    <name evidence="2" type="ORF">SAMN05444354_11982</name>
</gene>